<reference evidence="1 2" key="1">
    <citation type="journal article" date="2012" name="Sci. Rep.">
        <title>Genomic perspectives on the evolution of fungal entomopathogenicity in Beauveria bassiana.</title>
        <authorList>
            <person name="Xiao G."/>
            <person name="Ying S.H."/>
            <person name="Zheng P."/>
            <person name="Wang Z.L."/>
            <person name="Zhang S."/>
            <person name="Xie X.Q."/>
            <person name="Shang Y."/>
            <person name="St Leger R.J."/>
            <person name="Zhao G.P."/>
            <person name="Wang C."/>
            <person name="Feng M.G."/>
        </authorList>
    </citation>
    <scope>NUCLEOTIDE SEQUENCE [LARGE SCALE GENOMIC DNA]</scope>
    <source>
        <strain evidence="1 2">ARSEF 2860</strain>
    </source>
</reference>
<accession>J4VTV3</accession>
<gene>
    <name evidence="1" type="ORF">BBA_09126</name>
</gene>
<organism evidence="1 2">
    <name type="scientific">Beauveria bassiana (strain ARSEF 2860)</name>
    <name type="common">White muscardine disease fungus</name>
    <name type="synonym">Tritirachium shiotae</name>
    <dbReference type="NCBI Taxonomy" id="655819"/>
    <lineage>
        <taxon>Eukaryota</taxon>
        <taxon>Fungi</taxon>
        <taxon>Dikarya</taxon>
        <taxon>Ascomycota</taxon>
        <taxon>Pezizomycotina</taxon>
        <taxon>Sordariomycetes</taxon>
        <taxon>Hypocreomycetidae</taxon>
        <taxon>Hypocreales</taxon>
        <taxon>Cordycipitaceae</taxon>
        <taxon>Beauveria</taxon>
    </lineage>
</organism>
<evidence type="ECO:0000313" key="1">
    <source>
        <dbReference type="EMBL" id="EJP61970.1"/>
    </source>
</evidence>
<keyword evidence="2" id="KW-1185">Reference proteome</keyword>
<evidence type="ECO:0000313" key="2">
    <source>
        <dbReference type="Proteomes" id="UP000002762"/>
    </source>
</evidence>
<sequence>MAKGRPLSSLVQPCDVLIGCCGPSYQSRFRLSVITNSRGISTSEKVVTRLQRKLGSTLADCFVNTALALAMKADVNIRSFMRVEQTETLR</sequence>
<dbReference type="InParanoid" id="J4VTV3"/>
<dbReference type="RefSeq" id="XP_008602445.1">
    <property type="nucleotide sequence ID" value="XM_008604223.1"/>
</dbReference>
<dbReference type="Proteomes" id="UP000002762">
    <property type="component" value="Unassembled WGS sequence"/>
</dbReference>
<dbReference type="AlphaFoldDB" id="J4VTV3"/>
<dbReference type="HOGENOM" id="CLU_2440507_0_0_1"/>
<dbReference type="GeneID" id="19892138"/>
<dbReference type="EMBL" id="JH725194">
    <property type="protein sequence ID" value="EJP61970.1"/>
    <property type="molecule type" value="Genomic_DNA"/>
</dbReference>
<proteinExistence type="predicted"/>
<name>J4VTV3_BEAB2</name>
<protein>
    <submittedName>
        <fullName evidence="1">Uncharacterized protein</fullName>
    </submittedName>
</protein>